<keyword evidence="2" id="KW-0614">Plasmid</keyword>
<dbReference type="KEGG" id="pbor:BSF38_20016"/>
<evidence type="ECO:0000256" key="1">
    <source>
        <dbReference type="SAM" id="MobiDB-lite"/>
    </source>
</evidence>
<organism evidence="2 3">
    <name type="scientific">Paludisphaera borealis</name>
    <dbReference type="NCBI Taxonomy" id="1387353"/>
    <lineage>
        <taxon>Bacteria</taxon>
        <taxon>Pseudomonadati</taxon>
        <taxon>Planctomycetota</taxon>
        <taxon>Planctomycetia</taxon>
        <taxon>Isosphaerales</taxon>
        <taxon>Isosphaeraceae</taxon>
        <taxon>Paludisphaera</taxon>
    </lineage>
</organism>
<evidence type="ECO:0000313" key="3">
    <source>
        <dbReference type="Proteomes" id="UP000186309"/>
    </source>
</evidence>
<keyword evidence="3" id="KW-1185">Reference proteome</keyword>
<dbReference type="Proteomes" id="UP000186309">
    <property type="component" value="Plasmid PALBO2"/>
</dbReference>
<reference evidence="2 3" key="1">
    <citation type="submission" date="2016-12" db="EMBL/GenBank/DDBJ databases">
        <title>Comparative genomics of four Isosphaeraceae planctomycetes: a common pool of plasmids and glycoside hydrolase genes.</title>
        <authorList>
            <person name="Ivanova A."/>
        </authorList>
    </citation>
    <scope>NUCLEOTIDE SEQUENCE [LARGE SCALE GENOMIC DNA]</scope>
    <source>
        <strain evidence="2 3">PX4</strain>
        <plasmid evidence="3">palbo2</plasmid>
    </source>
</reference>
<dbReference type="EMBL" id="CP019084">
    <property type="protein sequence ID" value="APW64301.1"/>
    <property type="molecule type" value="Genomic_DNA"/>
</dbReference>
<gene>
    <name evidence="2" type="ORF">BSF38_20016</name>
</gene>
<name>A0A1U7CZG0_9BACT</name>
<dbReference type="AlphaFoldDB" id="A0A1U7CZG0"/>
<protein>
    <submittedName>
        <fullName evidence="2">Uncharacterized protein</fullName>
    </submittedName>
</protein>
<feature type="region of interest" description="Disordered" evidence="1">
    <location>
        <begin position="26"/>
        <end position="61"/>
    </location>
</feature>
<accession>A0A1U7CZG0</accession>
<evidence type="ECO:0000313" key="2">
    <source>
        <dbReference type="EMBL" id="APW64301.1"/>
    </source>
</evidence>
<proteinExistence type="predicted"/>
<sequence length="111" mass="12507">MRGAMSKKPDDASRVAGLASILKATNAKPDSPLSPAPLPPAAAPESNAVELTPRKRKEKVGKYRDPDFKITSTYLRKTTMKRARRKWEDLQPEKDFSDLLQMLLEQWLEAN</sequence>
<feature type="compositionally biased region" description="Pro residues" evidence="1">
    <location>
        <begin position="32"/>
        <end position="42"/>
    </location>
</feature>
<geneLocation type="plasmid" evidence="3">
    <name>palbo2</name>
</geneLocation>